<feature type="domain" description="F-box/LRR-repeat protein 15-like leucin rich repeat" evidence="2">
    <location>
        <begin position="295"/>
        <end position="412"/>
    </location>
</feature>
<keyword evidence="4" id="KW-1185">Reference proteome</keyword>
<evidence type="ECO:0000256" key="1">
    <source>
        <dbReference type="SAM" id="MobiDB-lite"/>
    </source>
</evidence>
<dbReference type="OrthoDB" id="550575at2759"/>
<sequence length="820" mass="95859">MLHQDKQYSIKETVDRNIEKNQFPHYRNHKSLIGWCTMNYPKVLQNPKLIPKPQPRGDDYYDRKQDELKYLYQKRTFEMRQGTNFDYKKPFQTFSKYNQAQREEKVGIPPDGFKNSSLSLTTVPKPIRKQIIDEQNKDAKFVSFLPISNEVGKTHYNEDYSRRIRQIGEISYKPKYESEEHRHYKKLSNNVLTEQNMMEIMDDNLTYLNLHNHTWIPNELISKIGYFAKNIQEIDLSETDITDDVIKELALSCPRLRAINISRCRNLTSQGIQFFLEKKANNLTKFESSYNLIQINDQILSPLKKASHLLVLDLSFCKDITDETLAYIQDSEASLEQLKLSGCENIKNQYLIQIIQNSRQSLTHIDLSQCPQKEIGKEVCKILGTCTKLQEIVFTGSANILDDGIQALTSYDDPKFKSLGFTDLKTVKLGGLEQISETTLGKLFQMSPALQTVELNNVEKISEYTLAQITKNCQNIKTVLLNFTPNLVEKKWENLSSDDEEEVQHEQQHVQQEQQKEEPKAQTEEQTEETQQDQQEKKPYQQNQEKRLSLYEQKAQIIDEIKKQSGKKVAINIHKVDFNANIEDIKNNFKDVNISRIYKEDRPGMFTLEFDNPQDGIHFAKVAPRPINGRKFFIRLSNKIRKDNNEWNQIGAGGKIINKPRYNKNFNSYNTQQGSRPQGRTYNKRENETEGEKPQNQEEDKQEQQQQERPRRTENHEGKTFEQKPRPTYEQRKEGQEQTHYKKPYQNKYSNNNEQKSGDDSERPSYQKRGFHKGGSNSGKQQNDNKDQGFTRSNKGQNTQQQQKPKTQEKPADDGWQTAK</sequence>
<dbReference type="GO" id="GO:0031146">
    <property type="term" value="P:SCF-dependent proteasomal ubiquitin-dependent protein catabolic process"/>
    <property type="evidence" value="ECO:0007669"/>
    <property type="project" value="TreeGrafter"/>
</dbReference>
<dbReference type="OMA" id="HTWIPNE"/>
<feature type="region of interest" description="Disordered" evidence="1">
    <location>
        <begin position="495"/>
        <end position="546"/>
    </location>
</feature>
<evidence type="ECO:0000313" key="4">
    <source>
        <dbReference type="Proteomes" id="UP000054937"/>
    </source>
</evidence>
<organism evidence="3 4">
    <name type="scientific">Pseudocohnilembus persalinus</name>
    <name type="common">Ciliate</name>
    <dbReference type="NCBI Taxonomy" id="266149"/>
    <lineage>
        <taxon>Eukaryota</taxon>
        <taxon>Sar</taxon>
        <taxon>Alveolata</taxon>
        <taxon>Ciliophora</taxon>
        <taxon>Intramacronucleata</taxon>
        <taxon>Oligohymenophorea</taxon>
        <taxon>Scuticociliatia</taxon>
        <taxon>Philasterida</taxon>
        <taxon>Pseudocohnilembidae</taxon>
        <taxon>Pseudocohnilembus</taxon>
    </lineage>
</organism>
<dbReference type="SMART" id="SM00367">
    <property type="entry name" value="LRR_CC"/>
    <property type="match status" value="7"/>
</dbReference>
<dbReference type="PANTHER" id="PTHR13318:SF95">
    <property type="entry name" value="F-BOX PROTEIN YLR352W"/>
    <property type="match status" value="1"/>
</dbReference>
<feature type="compositionally biased region" description="Basic and acidic residues" evidence="1">
    <location>
        <begin position="756"/>
        <end position="765"/>
    </location>
</feature>
<dbReference type="SUPFAM" id="SSF52047">
    <property type="entry name" value="RNI-like"/>
    <property type="match status" value="1"/>
</dbReference>
<dbReference type="Proteomes" id="UP000054937">
    <property type="component" value="Unassembled WGS sequence"/>
</dbReference>
<accession>A0A0V0QTZ6</accession>
<reference evidence="3 4" key="1">
    <citation type="journal article" date="2015" name="Sci. Rep.">
        <title>Genome of the facultative scuticociliatosis pathogen Pseudocohnilembus persalinus provides insight into its virulence through horizontal gene transfer.</title>
        <authorList>
            <person name="Xiong J."/>
            <person name="Wang G."/>
            <person name="Cheng J."/>
            <person name="Tian M."/>
            <person name="Pan X."/>
            <person name="Warren A."/>
            <person name="Jiang C."/>
            <person name="Yuan D."/>
            <person name="Miao W."/>
        </authorList>
    </citation>
    <scope>NUCLEOTIDE SEQUENCE [LARGE SCALE GENOMIC DNA]</scope>
    <source>
        <strain evidence="3">36N120E</strain>
    </source>
</reference>
<dbReference type="InterPro" id="IPR057207">
    <property type="entry name" value="FBXL15_LRR"/>
</dbReference>
<feature type="compositionally biased region" description="Polar residues" evidence="1">
    <location>
        <begin position="664"/>
        <end position="681"/>
    </location>
</feature>
<dbReference type="InterPro" id="IPR006553">
    <property type="entry name" value="Leu-rich_rpt_Cys-con_subtyp"/>
</dbReference>
<evidence type="ECO:0000259" key="2">
    <source>
        <dbReference type="Pfam" id="PF25372"/>
    </source>
</evidence>
<feature type="region of interest" description="Disordered" evidence="1">
    <location>
        <begin position="650"/>
        <end position="820"/>
    </location>
</feature>
<feature type="compositionally biased region" description="Low complexity" evidence="1">
    <location>
        <begin position="794"/>
        <end position="805"/>
    </location>
</feature>
<proteinExistence type="predicted"/>
<feature type="compositionally biased region" description="Basic and acidic residues" evidence="1">
    <location>
        <begin position="534"/>
        <end position="546"/>
    </location>
</feature>
<dbReference type="AlphaFoldDB" id="A0A0V0QTZ6"/>
<comment type="caution">
    <text evidence="3">The sequence shown here is derived from an EMBL/GenBank/DDBJ whole genome shotgun (WGS) entry which is preliminary data.</text>
</comment>
<name>A0A0V0QTZ6_PSEPJ</name>
<dbReference type="InterPro" id="IPR032675">
    <property type="entry name" value="LRR_dom_sf"/>
</dbReference>
<feature type="compositionally biased region" description="Basic and acidic residues" evidence="1">
    <location>
        <begin position="683"/>
        <end position="740"/>
    </location>
</feature>
<dbReference type="PANTHER" id="PTHR13318">
    <property type="entry name" value="PARTNER OF PAIRED, ISOFORM B-RELATED"/>
    <property type="match status" value="1"/>
</dbReference>
<dbReference type="EMBL" id="LDAU01000107">
    <property type="protein sequence ID" value="KRX05466.1"/>
    <property type="molecule type" value="Genomic_DNA"/>
</dbReference>
<evidence type="ECO:0000313" key="3">
    <source>
        <dbReference type="EMBL" id="KRX05466.1"/>
    </source>
</evidence>
<dbReference type="Gene3D" id="3.80.10.10">
    <property type="entry name" value="Ribonuclease Inhibitor"/>
    <property type="match status" value="2"/>
</dbReference>
<dbReference type="GO" id="GO:0019005">
    <property type="term" value="C:SCF ubiquitin ligase complex"/>
    <property type="evidence" value="ECO:0007669"/>
    <property type="project" value="TreeGrafter"/>
</dbReference>
<gene>
    <name evidence="3" type="ORF">PPERSA_04503</name>
</gene>
<protein>
    <recommendedName>
        <fullName evidence="2">F-box/LRR-repeat protein 15-like leucin rich repeat domain-containing protein</fullName>
    </recommendedName>
</protein>
<dbReference type="Pfam" id="PF25372">
    <property type="entry name" value="DUF7885"/>
    <property type="match status" value="1"/>
</dbReference>
<feature type="compositionally biased region" description="Basic and acidic residues" evidence="1">
    <location>
        <begin position="504"/>
        <end position="523"/>
    </location>
</feature>
<dbReference type="InParanoid" id="A0A0V0QTZ6"/>